<accession>A0ABP3TW26</accession>
<dbReference type="Proteomes" id="UP001500339">
    <property type="component" value="Unassembled WGS sequence"/>
</dbReference>
<dbReference type="InterPro" id="IPR009057">
    <property type="entry name" value="Homeodomain-like_sf"/>
</dbReference>
<dbReference type="PRINTS" id="PR00455">
    <property type="entry name" value="HTHTETR"/>
</dbReference>
<dbReference type="InterPro" id="IPR050624">
    <property type="entry name" value="HTH-type_Tx_Regulator"/>
</dbReference>
<reference evidence="5" key="1">
    <citation type="journal article" date="2019" name="Int. J. Syst. Evol. Microbiol.">
        <title>The Global Catalogue of Microorganisms (GCM) 10K type strain sequencing project: providing services to taxonomists for standard genome sequencing and annotation.</title>
        <authorList>
            <consortium name="The Broad Institute Genomics Platform"/>
            <consortium name="The Broad Institute Genome Sequencing Center for Infectious Disease"/>
            <person name="Wu L."/>
            <person name="Ma J."/>
        </authorList>
    </citation>
    <scope>NUCLEOTIDE SEQUENCE [LARGE SCALE GENOMIC DNA]</scope>
    <source>
        <strain evidence="5">JCM 1405</strain>
    </source>
</reference>
<evidence type="ECO:0000256" key="2">
    <source>
        <dbReference type="PROSITE-ProRule" id="PRU00335"/>
    </source>
</evidence>
<feature type="domain" description="HTH tetR-type" evidence="3">
    <location>
        <begin position="9"/>
        <end position="69"/>
    </location>
</feature>
<proteinExistence type="predicted"/>
<sequence length="190" mass="21536">MNGFEIRRENKKKDILNAALQLFSMHGIKNVSIAEIAKKANVSQVSIYNFFQSKENLARLAFFNMMDGIMSDLEALVASDLSFREKVNTMHFISSEAGNNFNEIFNQIEFINDPIIQNFLDEYGKNKTVPLFMNLIKQGKLEGDLHSEISSESLLIYIHAINKALHSNSSKKVQSDLGKLFFYGLFGPSN</sequence>
<name>A0ABP3TW26_9CLOT</name>
<dbReference type="InterPro" id="IPR001647">
    <property type="entry name" value="HTH_TetR"/>
</dbReference>
<keyword evidence="5" id="KW-1185">Reference proteome</keyword>
<dbReference type="PANTHER" id="PTHR43479">
    <property type="entry name" value="ACREF/ENVCD OPERON REPRESSOR-RELATED"/>
    <property type="match status" value="1"/>
</dbReference>
<gene>
    <name evidence="4" type="ORF">GCM10008905_01660</name>
</gene>
<comment type="caution">
    <text evidence="4">The sequence shown here is derived from an EMBL/GenBank/DDBJ whole genome shotgun (WGS) entry which is preliminary data.</text>
</comment>
<keyword evidence="1 2" id="KW-0238">DNA-binding</keyword>
<evidence type="ECO:0000256" key="1">
    <source>
        <dbReference type="ARBA" id="ARBA00023125"/>
    </source>
</evidence>
<protein>
    <submittedName>
        <fullName evidence="4">TetR/AcrR family transcriptional regulator</fullName>
    </submittedName>
</protein>
<dbReference type="PANTHER" id="PTHR43479:SF21">
    <property type="entry name" value="TRANSCRIPTIONAL REGULATOR, TETR FAMILY"/>
    <property type="match status" value="1"/>
</dbReference>
<organism evidence="4 5">
    <name type="scientific">Clostridium malenominatum</name>
    <dbReference type="NCBI Taxonomy" id="1539"/>
    <lineage>
        <taxon>Bacteria</taxon>
        <taxon>Bacillati</taxon>
        <taxon>Bacillota</taxon>
        <taxon>Clostridia</taxon>
        <taxon>Eubacteriales</taxon>
        <taxon>Clostridiaceae</taxon>
        <taxon>Clostridium</taxon>
    </lineage>
</organism>
<evidence type="ECO:0000313" key="4">
    <source>
        <dbReference type="EMBL" id="GAA0716773.1"/>
    </source>
</evidence>
<dbReference type="EMBL" id="BAAACF010000001">
    <property type="protein sequence ID" value="GAA0716773.1"/>
    <property type="molecule type" value="Genomic_DNA"/>
</dbReference>
<dbReference type="Pfam" id="PF00440">
    <property type="entry name" value="TetR_N"/>
    <property type="match status" value="1"/>
</dbReference>
<evidence type="ECO:0000313" key="5">
    <source>
        <dbReference type="Proteomes" id="UP001500339"/>
    </source>
</evidence>
<dbReference type="SUPFAM" id="SSF46689">
    <property type="entry name" value="Homeodomain-like"/>
    <property type="match status" value="1"/>
</dbReference>
<dbReference type="Gene3D" id="1.10.357.10">
    <property type="entry name" value="Tetracycline Repressor, domain 2"/>
    <property type="match status" value="1"/>
</dbReference>
<dbReference type="RefSeq" id="WP_343765442.1">
    <property type="nucleotide sequence ID" value="NZ_BAAACF010000001.1"/>
</dbReference>
<feature type="DNA-binding region" description="H-T-H motif" evidence="2">
    <location>
        <begin position="32"/>
        <end position="51"/>
    </location>
</feature>
<evidence type="ECO:0000259" key="3">
    <source>
        <dbReference type="PROSITE" id="PS50977"/>
    </source>
</evidence>
<dbReference type="PROSITE" id="PS50977">
    <property type="entry name" value="HTH_TETR_2"/>
    <property type="match status" value="1"/>
</dbReference>